<dbReference type="FunFam" id="2.60.120.10:FF:000011">
    <property type="entry name" value="Potassium channel, voltage-gated eag-related subfamily H, member 7"/>
    <property type="match status" value="1"/>
</dbReference>
<dbReference type="InterPro" id="IPR018490">
    <property type="entry name" value="cNMP-bd_dom_sf"/>
</dbReference>
<dbReference type="PROSITE" id="PS50042">
    <property type="entry name" value="CNMP_BINDING_3"/>
    <property type="match status" value="1"/>
</dbReference>
<dbReference type="STRING" id="6832.A0A553PPH1"/>
<gene>
    <name evidence="8" type="ORF">TCAL_11194</name>
</gene>
<feature type="compositionally biased region" description="Polar residues" evidence="6">
    <location>
        <begin position="689"/>
        <end position="702"/>
    </location>
</feature>
<evidence type="ECO:0000256" key="1">
    <source>
        <dbReference type="ARBA" id="ARBA00022538"/>
    </source>
</evidence>
<dbReference type="InterPro" id="IPR014710">
    <property type="entry name" value="RmlC-like_jellyroll"/>
</dbReference>
<dbReference type="GO" id="GO:0042391">
    <property type="term" value="P:regulation of membrane potential"/>
    <property type="evidence" value="ECO:0007669"/>
    <property type="project" value="TreeGrafter"/>
</dbReference>
<dbReference type="PRINTS" id="PR01463">
    <property type="entry name" value="EAGCHANLFMLY"/>
</dbReference>
<dbReference type="InterPro" id="IPR050818">
    <property type="entry name" value="KCNH_animal-type"/>
</dbReference>
<name>A0A553PPH1_TIGCA</name>
<keyword evidence="3" id="KW-0406">Ion transport</keyword>
<feature type="compositionally biased region" description="Polar residues" evidence="6">
    <location>
        <begin position="384"/>
        <end position="398"/>
    </location>
</feature>
<dbReference type="SUPFAM" id="SSF51206">
    <property type="entry name" value="cAMP-binding domain-like"/>
    <property type="match status" value="1"/>
</dbReference>
<evidence type="ECO:0000256" key="6">
    <source>
        <dbReference type="SAM" id="MobiDB-lite"/>
    </source>
</evidence>
<feature type="region of interest" description="Disordered" evidence="6">
    <location>
        <begin position="347"/>
        <end position="405"/>
    </location>
</feature>
<keyword evidence="5" id="KW-0407">Ion channel</keyword>
<dbReference type="Proteomes" id="UP000318571">
    <property type="component" value="Chromosome 6"/>
</dbReference>
<dbReference type="InterPro" id="IPR000595">
    <property type="entry name" value="cNMP-bd_dom"/>
</dbReference>
<feature type="compositionally biased region" description="Polar residues" evidence="6">
    <location>
        <begin position="514"/>
        <end position="527"/>
    </location>
</feature>
<keyword evidence="3" id="KW-0813">Transport</keyword>
<dbReference type="GO" id="GO:0034702">
    <property type="term" value="C:monoatomic ion channel complex"/>
    <property type="evidence" value="ECO:0007669"/>
    <property type="project" value="UniProtKB-KW"/>
</dbReference>
<evidence type="ECO:0000313" key="8">
    <source>
        <dbReference type="EMBL" id="TRY79577.1"/>
    </source>
</evidence>
<sequence>MHIPHPSMLNGQLRFLFSALMYASIFGNVSAIIQRLYSGTTRYHSAMQRVREFNKFYQIPNPLKQRLEEYFQVTIRWGHALICPFFSALMYATIFGNVSAMISRLYSGTTRYHSQMLNIREFIKFHHIPSPLKQRLEEYFQHAWTYTNGIDMNMVLKGFPDCLQADICVHLNRNLLNNCPAFEGASSGCLRALSMKFKTTHAPPGDTLVHQGDVIVSLYFISRGSIEIVKDDVVMAILGKDDIFGENPCIYPTIGKSSCNVRALTYCDLHKIMRDDLLEVLELYPEFAESFSNNLEVTFNLRDEEVSGVDPTVFRRYFRDDLEEIEDETNDAMDKRCEVKDYKMPRRRTTRRKKRKDNTDGDEDDDDEYVLCPLQDDDEEEGENYSSFQVVENRSSTALDMPPDRPPMPPPDYMPHAGRVEFSPEKAGMDVTPLNLDFPENKPLNSLSGMLNHLKHSLNDLRDQNHFVPRLMGSDQARSSSRSDLRLSSKTDLSLSRPDLRQMSRSDARLGHRNSGQQSDFSGSRPGSVTLLPYASGPTGNTAALRQSSSPIVPTTTTLVAHGPGQNGGAQLSPLEADLSMRIDYIGRQLDQLESKVTTDISTILSILQDQTAASSSSSQSQAALPRPSQTSGGRGQGVVPVSSTNTTSSNTNPRPSSSSSPPNPYGTRSNPHHSTSSSRAHPTGGSQGFPSRSTSQPSNIAKFSEDLSGWPSAGRNDSKGSSTDGGGTTESWEFKSALEAPIARLESLDELEMSQRERGSFSSETDGGSVGASGGSTNISLGEPRGNRGNIPRQRSSDV</sequence>
<dbReference type="EMBL" id="VCGU01000002">
    <property type="protein sequence ID" value="TRY79577.1"/>
    <property type="molecule type" value="Genomic_DNA"/>
</dbReference>
<evidence type="ECO:0000259" key="7">
    <source>
        <dbReference type="PROSITE" id="PS50042"/>
    </source>
</evidence>
<evidence type="ECO:0000256" key="2">
    <source>
        <dbReference type="ARBA" id="ARBA00022826"/>
    </source>
</evidence>
<keyword evidence="9" id="KW-1185">Reference proteome</keyword>
<feature type="compositionally biased region" description="Polar residues" evidence="6">
    <location>
        <begin position="538"/>
        <end position="547"/>
    </location>
</feature>
<dbReference type="GO" id="GO:0005886">
    <property type="term" value="C:plasma membrane"/>
    <property type="evidence" value="ECO:0007669"/>
    <property type="project" value="TreeGrafter"/>
</dbReference>
<keyword evidence="4" id="KW-0630">Potassium</keyword>
<dbReference type="AlphaFoldDB" id="A0A553PPH1"/>
<reference evidence="8 9" key="1">
    <citation type="journal article" date="2018" name="Nat. Ecol. Evol.">
        <title>Genomic signatures of mitonuclear coevolution across populations of Tigriopus californicus.</title>
        <authorList>
            <person name="Barreto F.S."/>
            <person name="Watson E.T."/>
            <person name="Lima T.G."/>
            <person name="Willett C.S."/>
            <person name="Edmands S."/>
            <person name="Li W."/>
            <person name="Burton R.S."/>
        </authorList>
    </citation>
    <scope>NUCLEOTIDE SEQUENCE [LARGE SCALE GENOMIC DNA]</scope>
    <source>
        <strain evidence="8 9">San Diego</strain>
    </source>
</reference>
<accession>A0A553PPH1</accession>
<feature type="region of interest" description="Disordered" evidence="6">
    <location>
        <begin position="473"/>
        <end position="547"/>
    </location>
</feature>
<dbReference type="SMART" id="SM00100">
    <property type="entry name" value="cNMP"/>
    <property type="match status" value="1"/>
</dbReference>
<feature type="compositionally biased region" description="Low complexity" evidence="6">
    <location>
        <begin position="613"/>
        <end position="624"/>
    </location>
</feature>
<evidence type="ECO:0000313" key="9">
    <source>
        <dbReference type="Proteomes" id="UP000318571"/>
    </source>
</evidence>
<dbReference type="PANTHER" id="PTHR10217:SF548">
    <property type="entry name" value="GH12235P"/>
    <property type="match status" value="1"/>
</dbReference>
<dbReference type="FunFam" id="1.10.1200.260:FF:000001">
    <property type="entry name" value="Potassium voltage-gated channel subfamily H member 7"/>
    <property type="match status" value="2"/>
</dbReference>
<dbReference type="Gene3D" id="1.10.1200.260">
    <property type="match status" value="2"/>
</dbReference>
<feature type="compositionally biased region" description="Acidic residues" evidence="6">
    <location>
        <begin position="360"/>
        <end position="383"/>
    </location>
</feature>
<dbReference type="Gene3D" id="2.60.120.10">
    <property type="entry name" value="Jelly Rolls"/>
    <property type="match status" value="1"/>
</dbReference>
<feature type="compositionally biased region" description="Low complexity" evidence="6">
    <location>
        <begin position="643"/>
        <end position="661"/>
    </location>
</feature>
<feature type="compositionally biased region" description="Polar residues" evidence="6">
    <location>
        <begin position="667"/>
        <end position="681"/>
    </location>
</feature>
<evidence type="ECO:0000256" key="3">
    <source>
        <dbReference type="ARBA" id="ARBA00022882"/>
    </source>
</evidence>
<dbReference type="InterPro" id="IPR003938">
    <property type="entry name" value="K_chnl_volt-dep_EAG/ELK/ERG"/>
</dbReference>
<evidence type="ECO:0000256" key="4">
    <source>
        <dbReference type="ARBA" id="ARBA00022958"/>
    </source>
</evidence>
<evidence type="ECO:0000256" key="5">
    <source>
        <dbReference type="ARBA" id="ARBA00023303"/>
    </source>
</evidence>
<feature type="domain" description="Cyclic nucleotide-binding" evidence="7">
    <location>
        <begin position="181"/>
        <end position="281"/>
    </location>
</feature>
<protein>
    <recommendedName>
        <fullName evidence="7">Cyclic nucleotide-binding domain-containing protein</fullName>
    </recommendedName>
</protein>
<dbReference type="PANTHER" id="PTHR10217">
    <property type="entry name" value="VOLTAGE AND LIGAND GATED POTASSIUM CHANNEL"/>
    <property type="match status" value="1"/>
</dbReference>
<proteinExistence type="predicted"/>
<dbReference type="GO" id="GO:0005242">
    <property type="term" value="F:inward rectifier potassium channel activity"/>
    <property type="evidence" value="ECO:0007669"/>
    <property type="project" value="TreeGrafter"/>
</dbReference>
<keyword evidence="3" id="KW-0851">Voltage-gated channel</keyword>
<dbReference type="CDD" id="cd00038">
    <property type="entry name" value="CAP_ED"/>
    <property type="match status" value="1"/>
</dbReference>
<feature type="compositionally biased region" description="Basic and acidic residues" evidence="6">
    <location>
        <begin position="498"/>
        <end position="510"/>
    </location>
</feature>
<comment type="caution">
    <text evidence="8">The sequence shown here is derived from an EMBL/GenBank/DDBJ whole genome shotgun (WGS) entry which is preliminary data.</text>
</comment>
<organism evidence="8 9">
    <name type="scientific">Tigriopus californicus</name>
    <name type="common">Marine copepod</name>
    <dbReference type="NCBI Taxonomy" id="6832"/>
    <lineage>
        <taxon>Eukaryota</taxon>
        <taxon>Metazoa</taxon>
        <taxon>Ecdysozoa</taxon>
        <taxon>Arthropoda</taxon>
        <taxon>Crustacea</taxon>
        <taxon>Multicrustacea</taxon>
        <taxon>Hexanauplia</taxon>
        <taxon>Copepoda</taxon>
        <taxon>Harpacticoida</taxon>
        <taxon>Harpacticidae</taxon>
        <taxon>Tigriopus</taxon>
    </lineage>
</organism>
<keyword evidence="1" id="KW-0633">Potassium transport</keyword>
<feature type="region of interest" description="Disordered" evidence="6">
    <location>
        <begin position="613"/>
        <end position="800"/>
    </location>
</feature>
<keyword evidence="2" id="KW-0631">Potassium channel</keyword>
<feature type="compositionally biased region" description="Basic residues" evidence="6">
    <location>
        <begin position="347"/>
        <end position="356"/>
    </location>
</feature>
<dbReference type="Pfam" id="PF00027">
    <property type="entry name" value="cNMP_binding"/>
    <property type="match status" value="1"/>
</dbReference>